<sequence>MVELDAGRITALAAEPPNVLRRGGCGGVGVRKQAEQVLAALAIAVVGEVDSEERVEAP</sequence>
<evidence type="ECO:0000313" key="2">
    <source>
        <dbReference type="Proteomes" id="UP000318416"/>
    </source>
</evidence>
<comment type="caution">
    <text evidence="1">The sequence shown here is derived from an EMBL/GenBank/DDBJ whole genome shotgun (WGS) entry which is preliminary data.</text>
</comment>
<accession>A0A561EN10</accession>
<gene>
    <name evidence="1" type="ORF">FB465_2005</name>
</gene>
<organism evidence="1 2">
    <name type="scientific">Kitasatospora atroaurantiaca</name>
    <dbReference type="NCBI Taxonomy" id="285545"/>
    <lineage>
        <taxon>Bacteria</taxon>
        <taxon>Bacillati</taxon>
        <taxon>Actinomycetota</taxon>
        <taxon>Actinomycetes</taxon>
        <taxon>Kitasatosporales</taxon>
        <taxon>Streptomycetaceae</taxon>
        <taxon>Kitasatospora</taxon>
    </lineage>
</organism>
<dbReference type="RefSeq" id="WP_170290543.1">
    <property type="nucleotide sequence ID" value="NZ_BAAABR010000054.1"/>
</dbReference>
<dbReference type="Proteomes" id="UP000318416">
    <property type="component" value="Unassembled WGS sequence"/>
</dbReference>
<reference evidence="1 2" key="1">
    <citation type="submission" date="2019-06" db="EMBL/GenBank/DDBJ databases">
        <title>Sequencing the genomes of 1000 actinobacteria strains.</title>
        <authorList>
            <person name="Klenk H.-P."/>
        </authorList>
    </citation>
    <scope>NUCLEOTIDE SEQUENCE [LARGE SCALE GENOMIC DNA]</scope>
    <source>
        <strain evidence="1 2">DSM 41649</strain>
    </source>
</reference>
<proteinExistence type="predicted"/>
<keyword evidence="2" id="KW-1185">Reference proteome</keyword>
<dbReference type="EMBL" id="VIVR01000001">
    <property type="protein sequence ID" value="TWE17008.1"/>
    <property type="molecule type" value="Genomic_DNA"/>
</dbReference>
<protein>
    <submittedName>
        <fullName evidence="1">Uncharacterized protein</fullName>
    </submittedName>
</protein>
<dbReference type="AlphaFoldDB" id="A0A561EN10"/>
<name>A0A561EN10_9ACTN</name>
<evidence type="ECO:0000313" key="1">
    <source>
        <dbReference type="EMBL" id="TWE17008.1"/>
    </source>
</evidence>